<protein>
    <submittedName>
        <fullName evidence="3">Glutathione S-transferase</fullName>
    </submittedName>
</protein>
<dbReference type="Gene3D" id="1.20.1050.10">
    <property type="match status" value="1"/>
</dbReference>
<dbReference type="AlphaFoldDB" id="A0A1I1JMS8"/>
<dbReference type="Gene3D" id="3.40.30.10">
    <property type="entry name" value="Glutaredoxin"/>
    <property type="match status" value="1"/>
</dbReference>
<evidence type="ECO:0000313" key="3">
    <source>
        <dbReference type="EMBL" id="SFC49929.1"/>
    </source>
</evidence>
<dbReference type="PROSITE" id="PS50404">
    <property type="entry name" value="GST_NTER"/>
    <property type="match status" value="1"/>
</dbReference>
<dbReference type="Pfam" id="PF13417">
    <property type="entry name" value="GST_N_3"/>
    <property type="match status" value="1"/>
</dbReference>
<feature type="domain" description="GST N-terminal" evidence="1">
    <location>
        <begin position="1"/>
        <end position="77"/>
    </location>
</feature>
<dbReference type="PANTHER" id="PTHR44051">
    <property type="entry name" value="GLUTATHIONE S-TRANSFERASE-RELATED"/>
    <property type="match status" value="1"/>
</dbReference>
<dbReference type="OrthoDB" id="9782992at2"/>
<name>A0A1I1JMS8_9GAMM</name>
<dbReference type="CDD" id="cd00570">
    <property type="entry name" value="GST_N_family"/>
    <property type="match status" value="1"/>
</dbReference>
<gene>
    <name evidence="3" type="ORF">SAMN05421848_1662</name>
</gene>
<feature type="domain" description="GST C-terminal" evidence="2">
    <location>
        <begin position="82"/>
        <end position="218"/>
    </location>
</feature>
<dbReference type="GO" id="GO:0016740">
    <property type="term" value="F:transferase activity"/>
    <property type="evidence" value="ECO:0007669"/>
    <property type="project" value="UniProtKB-KW"/>
</dbReference>
<evidence type="ECO:0000313" key="4">
    <source>
        <dbReference type="Proteomes" id="UP000199046"/>
    </source>
</evidence>
<dbReference type="EMBL" id="FOLY01000003">
    <property type="protein sequence ID" value="SFC49929.1"/>
    <property type="molecule type" value="Genomic_DNA"/>
</dbReference>
<dbReference type="SFLD" id="SFLDS00019">
    <property type="entry name" value="Glutathione_Transferase_(cytos"/>
    <property type="match status" value="1"/>
</dbReference>
<organism evidence="3 4">
    <name type="scientific">Kushneria avicenniae</name>
    <dbReference type="NCBI Taxonomy" id="402385"/>
    <lineage>
        <taxon>Bacteria</taxon>
        <taxon>Pseudomonadati</taxon>
        <taxon>Pseudomonadota</taxon>
        <taxon>Gammaproteobacteria</taxon>
        <taxon>Oceanospirillales</taxon>
        <taxon>Halomonadaceae</taxon>
        <taxon>Kushneria</taxon>
    </lineage>
</organism>
<evidence type="ECO:0000259" key="1">
    <source>
        <dbReference type="PROSITE" id="PS50404"/>
    </source>
</evidence>
<sequence>MTLYGVPLSPFVRKVLLVANELGIPLDTIEVPPHSDDPDFRRISAMGRIPAFSDGAFELVDSSAISRYLIMQAGSDLMGGQNPRRQAQIVVRERFADDDLAPALTDVLIERVVKPVRLGQTTDESVVETALESRLPPVWDRLESLLADNGSWLVDGEFSYADFALGTHLASAELAAVMPDESSYPNIVAWHHRLQSLAAYSAMMTNTQECIERMKKNLSAQGPAA</sequence>
<dbReference type="InterPro" id="IPR004045">
    <property type="entry name" value="Glutathione_S-Trfase_N"/>
</dbReference>
<reference evidence="4" key="1">
    <citation type="submission" date="2016-10" db="EMBL/GenBank/DDBJ databases">
        <authorList>
            <person name="Varghese N."/>
            <person name="Submissions S."/>
        </authorList>
    </citation>
    <scope>NUCLEOTIDE SEQUENCE [LARGE SCALE GENOMIC DNA]</scope>
    <source>
        <strain evidence="4">DSM 23439</strain>
    </source>
</reference>
<evidence type="ECO:0000259" key="2">
    <source>
        <dbReference type="PROSITE" id="PS50405"/>
    </source>
</evidence>
<dbReference type="PANTHER" id="PTHR44051:SF9">
    <property type="entry name" value="GLUTATHIONE S-TRANSFERASE 1"/>
    <property type="match status" value="1"/>
</dbReference>
<dbReference type="SFLD" id="SFLDG00358">
    <property type="entry name" value="Main_(cytGST)"/>
    <property type="match status" value="1"/>
</dbReference>
<dbReference type="PROSITE" id="PS50405">
    <property type="entry name" value="GST_CTER"/>
    <property type="match status" value="1"/>
</dbReference>
<dbReference type="SUPFAM" id="SSF52833">
    <property type="entry name" value="Thioredoxin-like"/>
    <property type="match status" value="1"/>
</dbReference>
<proteinExistence type="predicted"/>
<dbReference type="InterPro" id="IPR036282">
    <property type="entry name" value="Glutathione-S-Trfase_C_sf"/>
</dbReference>
<dbReference type="InterPro" id="IPR036249">
    <property type="entry name" value="Thioredoxin-like_sf"/>
</dbReference>
<dbReference type="InterPro" id="IPR010987">
    <property type="entry name" value="Glutathione-S-Trfase_C-like"/>
</dbReference>
<dbReference type="CDD" id="cd00299">
    <property type="entry name" value="GST_C_family"/>
    <property type="match status" value="1"/>
</dbReference>
<dbReference type="STRING" id="402385.SAMN05421848_1662"/>
<keyword evidence="3" id="KW-0808">Transferase</keyword>
<dbReference type="InterPro" id="IPR040079">
    <property type="entry name" value="Glutathione_S-Trfase"/>
</dbReference>
<dbReference type="Pfam" id="PF13410">
    <property type="entry name" value="GST_C_2"/>
    <property type="match status" value="1"/>
</dbReference>
<keyword evidence="4" id="KW-1185">Reference proteome</keyword>
<accession>A0A1I1JMS8</accession>
<dbReference type="SUPFAM" id="SSF47616">
    <property type="entry name" value="GST C-terminal domain-like"/>
    <property type="match status" value="1"/>
</dbReference>
<dbReference type="Proteomes" id="UP000199046">
    <property type="component" value="Unassembled WGS sequence"/>
</dbReference>
<dbReference type="RefSeq" id="WP_090132821.1">
    <property type="nucleotide sequence ID" value="NZ_FOLY01000003.1"/>
</dbReference>